<proteinExistence type="predicted"/>
<name>A0A518FSD6_9PLAN</name>
<feature type="region of interest" description="Disordered" evidence="1">
    <location>
        <begin position="38"/>
        <end position="94"/>
    </location>
</feature>
<dbReference type="Proteomes" id="UP000320839">
    <property type="component" value="Chromosome"/>
</dbReference>
<sequence length="363" mass="40765">MSLPYSKSISLALCLSTMTGLYGCQYAQQKVYQQASRSGAEYETAPYGQLDPPSDYRSPNHYFNEPAPAPVDDSFPPTAPPSLVPPQPEKSANERVSYIKRISQEEEPEDQEYFKSMFDSEPVEPAQKHLGLVPHYSTVSSSVSRKVKQMNGKVKDFYTRMKSHVKTPEWVRKVSGSYVEVSEPGPVCGEMSCVESAPFPEDVLLESEPVEMQPAPAYPAPLPPARPLPAPPQQLQPQPELKSQQLPQLPPSGEATQWDDSWRVSATLEQLPVKDYSTLDDQLEMWPYSQQRLQQQARKFDFKTATPVSAPRTFQPAPQLEHPRELTVPSMISQEEAAPVRKISFERIQDGSEPAHILITPRR</sequence>
<organism evidence="2 3">
    <name type="scientific">Gimesia panareensis</name>
    <dbReference type="NCBI Taxonomy" id="2527978"/>
    <lineage>
        <taxon>Bacteria</taxon>
        <taxon>Pseudomonadati</taxon>
        <taxon>Planctomycetota</taxon>
        <taxon>Planctomycetia</taxon>
        <taxon>Planctomycetales</taxon>
        <taxon>Planctomycetaceae</taxon>
        <taxon>Gimesia</taxon>
    </lineage>
</organism>
<feature type="compositionally biased region" description="Low complexity" evidence="1">
    <location>
        <begin position="235"/>
        <end position="247"/>
    </location>
</feature>
<feature type="compositionally biased region" description="Pro residues" evidence="1">
    <location>
        <begin position="216"/>
        <end position="234"/>
    </location>
</feature>
<gene>
    <name evidence="2" type="ORF">Pan153_39270</name>
</gene>
<feature type="compositionally biased region" description="Pro residues" evidence="1">
    <location>
        <begin position="77"/>
        <end position="88"/>
    </location>
</feature>
<feature type="region of interest" description="Disordered" evidence="1">
    <location>
        <begin position="213"/>
        <end position="260"/>
    </location>
</feature>
<dbReference type="EMBL" id="CP036317">
    <property type="protein sequence ID" value="QDV19262.1"/>
    <property type="molecule type" value="Genomic_DNA"/>
</dbReference>
<protein>
    <submittedName>
        <fullName evidence="2">Uncharacterized protein</fullName>
    </submittedName>
</protein>
<evidence type="ECO:0000313" key="3">
    <source>
        <dbReference type="Proteomes" id="UP000320839"/>
    </source>
</evidence>
<accession>A0A518FSD6</accession>
<dbReference type="RefSeq" id="WP_145457314.1">
    <property type="nucleotide sequence ID" value="NZ_CP036317.1"/>
</dbReference>
<evidence type="ECO:0000256" key="1">
    <source>
        <dbReference type="SAM" id="MobiDB-lite"/>
    </source>
</evidence>
<evidence type="ECO:0000313" key="2">
    <source>
        <dbReference type="EMBL" id="QDV19262.1"/>
    </source>
</evidence>
<reference evidence="2 3" key="1">
    <citation type="submission" date="2019-02" db="EMBL/GenBank/DDBJ databases">
        <title>Deep-cultivation of Planctomycetes and their phenomic and genomic characterization uncovers novel biology.</title>
        <authorList>
            <person name="Wiegand S."/>
            <person name="Jogler M."/>
            <person name="Boedeker C."/>
            <person name="Pinto D."/>
            <person name="Vollmers J."/>
            <person name="Rivas-Marin E."/>
            <person name="Kohn T."/>
            <person name="Peeters S.H."/>
            <person name="Heuer A."/>
            <person name="Rast P."/>
            <person name="Oberbeckmann S."/>
            <person name="Bunk B."/>
            <person name="Jeske O."/>
            <person name="Meyerdierks A."/>
            <person name="Storesund J.E."/>
            <person name="Kallscheuer N."/>
            <person name="Luecker S."/>
            <person name="Lage O.M."/>
            <person name="Pohl T."/>
            <person name="Merkel B.J."/>
            <person name="Hornburger P."/>
            <person name="Mueller R.-W."/>
            <person name="Bruemmer F."/>
            <person name="Labrenz M."/>
            <person name="Spormann A.M."/>
            <person name="Op den Camp H."/>
            <person name="Overmann J."/>
            <person name="Amann R."/>
            <person name="Jetten M.S.M."/>
            <person name="Mascher T."/>
            <person name="Medema M.H."/>
            <person name="Devos D.P."/>
            <person name="Kaster A.-K."/>
            <person name="Ovreas L."/>
            <person name="Rohde M."/>
            <person name="Galperin M.Y."/>
            <person name="Jogler C."/>
        </authorList>
    </citation>
    <scope>NUCLEOTIDE SEQUENCE [LARGE SCALE GENOMIC DNA]</scope>
    <source>
        <strain evidence="2 3">Pan153</strain>
    </source>
</reference>
<dbReference type="AlphaFoldDB" id="A0A518FSD6"/>
<dbReference type="OrthoDB" id="243962at2"/>
<dbReference type="PROSITE" id="PS51257">
    <property type="entry name" value="PROKAR_LIPOPROTEIN"/>
    <property type="match status" value="1"/>
</dbReference>